<evidence type="ECO:0000256" key="1">
    <source>
        <dbReference type="SAM" id="SignalP"/>
    </source>
</evidence>
<dbReference type="Gene3D" id="2.120.10.30">
    <property type="entry name" value="TolB, C-terminal domain"/>
    <property type="match status" value="1"/>
</dbReference>
<dbReference type="RefSeq" id="WP_157567639.1">
    <property type="nucleotide sequence ID" value="NZ_WPIK01000011.1"/>
</dbReference>
<dbReference type="EMBL" id="WPIK01000011">
    <property type="protein sequence ID" value="MVN22413.1"/>
    <property type="molecule type" value="Genomic_DNA"/>
</dbReference>
<organism evidence="2 3">
    <name type="scientific">Mucilaginibacter arboris</name>
    <dbReference type="NCBI Taxonomy" id="2682090"/>
    <lineage>
        <taxon>Bacteria</taxon>
        <taxon>Pseudomonadati</taxon>
        <taxon>Bacteroidota</taxon>
        <taxon>Sphingobacteriia</taxon>
        <taxon>Sphingobacteriales</taxon>
        <taxon>Sphingobacteriaceae</taxon>
        <taxon>Mucilaginibacter</taxon>
    </lineage>
</organism>
<accession>A0A7K1SYN4</accession>
<dbReference type="InterPro" id="IPR011042">
    <property type="entry name" value="6-blade_b-propeller_TolB-like"/>
</dbReference>
<evidence type="ECO:0000313" key="2">
    <source>
        <dbReference type="EMBL" id="MVN22413.1"/>
    </source>
</evidence>
<gene>
    <name evidence="2" type="ORF">GO621_12795</name>
</gene>
<sequence>MSAPSRFAVLLFLSTFFLCRLHAQEFGGNPPSIKWQQINTPTFRVIFPKGLDSSASRVANIITYMNRDIAPTIGFRQKKINIVLQNQTTVSNGYVGLAPFRSEYYLTPDQNSFELGSLRWTDQLAIHEYRHVQQYNNFDVGLTKVFHAIFGEGGQAVLSTLTVPNWFYEGDAVFNETLTSKQGRGRLPFYYNGYRALWSADKNYSWMKLRNGSYQDFVPNHYPLGYMLVAYGREKYGDDFWKKVTHDAAAVKKTFRGAVKTYSSVSYLQFRTQALNYFKNEFSAEDKKQQGPKHFAADEEFPAFVNDTSFIYVKTSYSKVHQFILKTGAKEKVIRTRDNSLDNQFSYKNGKIVYAAYRPDIRWAYKDYSSLQLLDVATGTQKSITKRSKYFSPDLSEDGKTIVAVLQSPQGKSELHLIDVGSGKVLQIVPNPQKLVYTYPRFLNNEAVIAAVRNAKGMMSLAEINLATGHVGSLTPYSFRVVGFPTIRKDSVFFTASAEKNDQLYMLLLPGKNLYQLKNKALNSEIGNYEATVSSRQILYSSFTSAGYQLHQIGKNEIDFQPVLETELASPLSDLNISNLEKNNADLLASVPGHTFPVKKYTGLSHLFNFHSLEPSFSDPDYTLSLVGENILNTFQPEIYGTYNRNEGYKEIGFDAVYGALFPYLSGGVSYTFDRRALYRGSNVYWNETQLQGGFTVPLTFSNGRTFSNLSFGSNYVYNQSIYTGAFSALGTQAYSYLDNTVRFSSQNQKAYQQIYPSLAQTVTLNYKTAISYYNANQFLANAYFYFPGLFKNNSLVINAAYQQHHGANGLSLFSNQLPFSRGYTAENLSRMNKVAANYHFPVAYPDAGFASFFYLLRIRANVFYDYTRASDTYANGKPFTANFRSAGTEIYFDSSLWNELPFTFGFRYTRLIDQDLFGSYGPNRFELIVPLSFF</sequence>
<proteinExistence type="predicted"/>
<dbReference type="Proteomes" id="UP000462014">
    <property type="component" value="Unassembled WGS sequence"/>
</dbReference>
<dbReference type="PANTHER" id="PTHR36842:SF1">
    <property type="entry name" value="PROTEIN TOLB"/>
    <property type="match status" value="1"/>
</dbReference>
<dbReference type="AlphaFoldDB" id="A0A7K1SYN4"/>
<name>A0A7K1SYN4_9SPHI</name>
<protein>
    <submittedName>
        <fullName evidence="2">Uncharacterized protein</fullName>
    </submittedName>
</protein>
<feature type="signal peptide" evidence="1">
    <location>
        <begin position="1"/>
        <end position="23"/>
    </location>
</feature>
<keyword evidence="1" id="KW-0732">Signal</keyword>
<feature type="chain" id="PRO_5029479896" evidence="1">
    <location>
        <begin position="24"/>
        <end position="935"/>
    </location>
</feature>
<reference evidence="2 3" key="1">
    <citation type="submission" date="2019-12" db="EMBL/GenBank/DDBJ databases">
        <title>Mucilaginibacter sp. HMF7410 genome sequencing and assembly.</title>
        <authorList>
            <person name="Kang H."/>
            <person name="Cha I."/>
            <person name="Kim H."/>
            <person name="Joh K."/>
        </authorList>
    </citation>
    <scope>NUCLEOTIDE SEQUENCE [LARGE SCALE GENOMIC DNA]</scope>
    <source>
        <strain evidence="2 3">HMF7410</strain>
    </source>
</reference>
<keyword evidence="3" id="KW-1185">Reference proteome</keyword>
<evidence type="ECO:0000313" key="3">
    <source>
        <dbReference type="Proteomes" id="UP000462014"/>
    </source>
</evidence>
<dbReference type="PANTHER" id="PTHR36842">
    <property type="entry name" value="PROTEIN TOLB HOMOLOG"/>
    <property type="match status" value="1"/>
</dbReference>
<dbReference type="SUPFAM" id="SSF82171">
    <property type="entry name" value="DPP6 N-terminal domain-like"/>
    <property type="match status" value="1"/>
</dbReference>
<comment type="caution">
    <text evidence="2">The sequence shown here is derived from an EMBL/GenBank/DDBJ whole genome shotgun (WGS) entry which is preliminary data.</text>
</comment>